<reference evidence="1 3" key="1">
    <citation type="submission" date="2017-01" db="EMBL/GenBank/DDBJ databases">
        <authorList>
            <person name="Mah S.A."/>
            <person name="Swanson W.J."/>
            <person name="Moy G.W."/>
            <person name="Vacquier V.D."/>
        </authorList>
    </citation>
    <scope>NUCLEOTIDE SEQUENCE [LARGE SCALE GENOMIC DNA]</scope>
    <source>
        <strain evidence="1 3">GSMNP</strain>
    </source>
</reference>
<dbReference type="AlphaFoldDB" id="A0A1R1XK01"/>
<dbReference type="OrthoDB" id="2100652at2759"/>
<dbReference type="PANTHER" id="PTHR28523:SF1">
    <property type="entry name" value="CYTOCHROME C OXIDASE ASSEMBLY FACTOR 1"/>
    <property type="match status" value="1"/>
</dbReference>
<keyword evidence="3" id="KW-1185">Reference proteome</keyword>
<proteinExistence type="predicted"/>
<dbReference type="PANTHER" id="PTHR28523">
    <property type="entry name" value="CYTOCHROME C OXIDASE ASSEMBLY FACTOR 1"/>
    <property type="match status" value="1"/>
</dbReference>
<dbReference type="GO" id="GO:0033617">
    <property type="term" value="P:mitochondrial respiratory chain complex IV assembly"/>
    <property type="evidence" value="ECO:0007669"/>
    <property type="project" value="InterPro"/>
</dbReference>
<evidence type="ECO:0000313" key="2">
    <source>
        <dbReference type="EMBL" id="OMJ22416.1"/>
    </source>
</evidence>
<sequence length="214" mass="23721">MSGIFIKGLVGSKLNVLSATRSKIVLASSFSLKAIAFPRSYSSSYKFGSDEFLKKPLDKIIEKPSNLTIEDAKYDNPIFAIKRDISAPTSNKKKFAMFIVASIITWGIGLKYAFNYSKMSSSSVTAAIFIARHDPEVIEKLGSNIDTASMFTEIKGTVSNVKGNIDVEFDISGSKKVVAKIVLKCHREDKNKNTWTTEEFYVLYPDGSKTLLEM</sequence>
<evidence type="ECO:0000313" key="3">
    <source>
        <dbReference type="Proteomes" id="UP000187283"/>
    </source>
</evidence>
<evidence type="ECO:0000313" key="1">
    <source>
        <dbReference type="EMBL" id="OMJ14955.1"/>
    </source>
</evidence>
<protein>
    <submittedName>
        <fullName evidence="1">Cytochrome c oxidase assembly factor 1</fullName>
    </submittedName>
</protein>
<dbReference type="EMBL" id="LSSN01000771">
    <property type="protein sequence ID" value="OMJ22416.1"/>
    <property type="molecule type" value="Genomic_DNA"/>
</dbReference>
<dbReference type="STRING" id="133412.A0A1R1XK01"/>
<dbReference type="GO" id="GO:0005743">
    <property type="term" value="C:mitochondrial inner membrane"/>
    <property type="evidence" value="ECO:0007669"/>
    <property type="project" value="TreeGrafter"/>
</dbReference>
<accession>A0A1R1XK01</accession>
<dbReference type="InterPro" id="IPR014807">
    <property type="entry name" value="Coa1"/>
</dbReference>
<dbReference type="InterPro" id="IPR042432">
    <property type="entry name" value="Coa1_fungi"/>
</dbReference>
<comment type="caution">
    <text evidence="1">The sequence shown here is derived from an EMBL/GenBank/DDBJ whole genome shotgun (WGS) entry which is preliminary data.</text>
</comment>
<dbReference type="Pfam" id="PF08695">
    <property type="entry name" value="Coa1"/>
    <property type="match status" value="1"/>
</dbReference>
<dbReference type="EMBL" id="LSSN01002836">
    <property type="protein sequence ID" value="OMJ14955.1"/>
    <property type="molecule type" value="Genomic_DNA"/>
</dbReference>
<gene>
    <name evidence="2" type="ORF">AYI70_g2889</name>
    <name evidence="1" type="ORF">AYI70_g7579</name>
</gene>
<dbReference type="Proteomes" id="UP000187283">
    <property type="component" value="Unassembled WGS sequence"/>
</dbReference>
<name>A0A1R1XK01_9FUNG</name>
<organism evidence="1 3">
    <name type="scientific">Smittium culicis</name>
    <dbReference type="NCBI Taxonomy" id="133412"/>
    <lineage>
        <taxon>Eukaryota</taxon>
        <taxon>Fungi</taxon>
        <taxon>Fungi incertae sedis</taxon>
        <taxon>Zoopagomycota</taxon>
        <taxon>Kickxellomycotina</taxon>
        <taxon>Harpellomycetes</taxon>
        <taxon>Harpellales</taxon>
        <taxon>Legeriomycetaceae</taxon>
        <taxon>Smittium</taxon>
    </lineage>
</organism>